<gene>
    <name evidence="2" type="ORF">MNBD_GAMMA20-240</name>
</gene>
<dbReference type="EMBL" id="UOFU01000258">
    <property type="protein sequence ID" value="VAX02266.1"/>
    <property type="molecule type" value="Genomic_DNA"/>
</dbReference>
<feature type="compositionally biased region" description="Low complexity" evidence="1">
    <location>
        <begin position="32"/>
        <end position="57"/>
    </location>
</feature>
<reference evidence="2" key="1">
    <citation type="submission" date="2018-06" db="EMBL/GenBank/DDBJ databases">
        <authorList>
            <person name="Zhirakovskaya E."/>
        </authorList>
    </citation>
    <scope>NUCLEOTIDE SEQUENCE</scope>
</reference>
<evidence type="ECO:0000256" key="1">
    <source>
        <dbReference type="SAM" id="MobiDB-lite"/>
    </source>
</evidence>
<feature type="region of interest" description="Disordered" evidence="1">
    <location>
        <begin position="20"/>
        <end position="72"/>
    </location>
</feature>
<evidence type="ECO:0000313" key="2">
    <source>
        <dbReference type="EMBL" id="VAX02266.1"/>
    </source>
</evidence>
<accession>A0A3B1A910</accession>
<dbReference type="AlphaFoldDB" id="A0A3B1A910"/>
<name>A0A3B1A910_9ZZZZ</name>
<evidence type="ECO:0008006" key="3">
    <source>
        <dbReference type="Google" id="ProtNLM"/>
    </source>
</evidence>
<sequence>MKRISALAFSAALLALTACSDSDDAKSEAEDPAAAPAQQAPAQQTPAPQSAAPAGQPLSRAQEQALAEAAKMPRQGTVLELMHASGYTYMKVDVGSDKPLWVAVTMMRAQPNDKVQWGEAAVMHNYESKSLHRTFDMILFASSASVIN</sequence>
<organism evidence="2">
    <name type="scientific">hydrothermal vent metagenome</name>
    <dbReference type="NCBI Taxonomy" id="652676"/>
    <lineage>
        <taxon>unclassified sequences</taxon>
        <taxon>metagenomes</taxon>
        <taxon>ecological metagenomes</taxon>
    </lineage>
</organism>
<dbReference type="PROSITE" id="PS51257">
    <property type="entry name" value="PROKAR_LIPOPROTEIN"/>
    <property type="match status" value="1"/>
</dbReference>
<protein>
    <recommendedName>
        <fullName evidence="3">Lipoprotein</fullName>
    </recommendedName>
</protein>
<proteinExistence type="predicted"/>